<name>A0A2G9V1Y5_TELCI</name>
<evidence type="ECO:0000256" key="10">
    <source>
        <dbReference type="RuleBase" id="RU366077"/>
    </source>
</evidence>
<feature type="binding site" evidence="9">
    <location>
        <position position="116"/>
    </location>
    <ligand>
        <name>Zn(2+)</name>
        <dbReference type="ChEBI" id="CHEBI:29105"/>
        <note>catalytic</note>
    </ligand>
</feature>
<evidence type="ECO:0000256" key="1">
    <source>
        <dbReference type="ARBA" id="ARBA00005860"/>
    </source>
</evidence>
<keyword evidence="4 10" id="KW-0378">Hydrolase</keyword>
<comment type="cofactor">
    <cofactor evidence="9 10">
        <name>Zn(2+)</name>
        <dbReference type="ChEBI" id="CHEBI:29105"/>
    </cofactor>
    <text evidence="9 10">Binds 1 zinc ion per subunit.</text>
</comment>
<dbReference type="Gene3D" id="3.10.170.20">
    <property type="match status" value="1"/>
</dbReference>
<keyword evidence="12" id="KW-1185">Reference proteome</keyword>
<keyword evidence="2 10" id="KW-0645">Protease</keyword>
<dbReference type="OrthoDB" id="527990at2759"/>
<dbReference type="GO" id="GO:0006508">
    <property type="term" value="P:proteolysis"/>
    <property type="evidence" value="ECO:0007669"/>
    <property type="project" value="UniProtKB-KW"/>
</dbReference>
<keyword evidence="3 9" id="KW-0479">Metal-binding</keyword>
<evidence type="ECO:0000256" key="6">
    <source>
        <dbReference type="ARBA" id="ARBA00023049"/>
    </source>
</evidence>
<dbReference type="EC" id="3.4.24.-" evidence="10"/>
<comment type="similarity">
    <text evidence="1 10">Belongs to the peptidase M8 family.</text>
</comment>
<evidence type="ECO:0000313" key="11">
    <source>
        <dbReference type="EMBL" id="PIO76495.1"/>
    </source>
</evidence>
<evidence type="ECO:0000256" key="3">
    <source>
        <dbReference type="ARBA" id="ARBA00022723"/>
    </source>
</evidence>
<dbReference type="PANTHER" id="PTHR10942">
    <property type="entry name" value="LEISHMANOLYSIN-LIKE PEPTIDASE"/>
    <property type="match status" value="1"/>
</dbReference>
<evidence type="ECO:0000313" key="12">
    <source>
        <dbReference type="Proteomes" id="UP000230423"/>
    </source>
</evidence>
<dbReference type="Gene3D" id="3.90.132.10">
    <property type="entry name" value="Leishmanolysin , domain 2"/>
    <property type="match status" value="1"/>
</dbReference>
<sequence>MFLINELPFASNPYEYDCICVSKESVTAPAWEYVKCPTWQEQARGEKLYDVDFVLFVSALEDNCTKALAYASHCAIDPATRRPIAGDVNICPHLFEKTAKDEIPVWESVLKHELTHAFVFSPTLFTDFPGAGHLDKEKDLFVIPNVVDRFTRLDWESSNGVVKHDVNMVVTPRVREEARRHFNCSTLEGAELENYGSTDGTAGAHWEKRVFEDRHPASRDIRCCVLAEALLSVMETKMLRWTAGVTRLDHILNDVIRERFGVAPIVDKMREVRLRWCGERTMTVSIRSVSTLTCPESGLKGL</sequence>
<evidence type="ECO:0000256" key="7">
    <source>
        <dbReference type="ARBA" id="ARBA00039717"/>
    </source>
</evidence>
<dbReference type="Proteomes" id="UP000230423">
    <property type="component" value="Unassembled WGS sequence"/>
</dbReference>
<evidence type="ECO:0000256" key="8">
    <source>
        <dbReference type="PIRSR" id="PIRSR601577-1"/>
    </source>
</evidence>
<evidence type="ECO:0000256" key="2">
    <source>
        <dbReference type="ARBA" id="ARBA00022670"/>
    </source>
</evidence>
<dbReference type="PANTHER" id="PTHR10942:SF0">
    <property type="entry name" value="LEISHMANOLYSIN-LIKE PEPTIDASE"/>
    <property type="match status" value="1"/>
</dbReference>
<dbReference type="GO" id="GO:0046872">
    <property type="term" value="F:metal ion binding"/>
    <property type="evidence" value="ECO:0007669"/>
    <property type="project" value="UniProtKB-KW"/>
</dbReference>
<dbReference type="Pfam" id="PF01457">
    <property type="entry name" value="Peptidase_M8"/>
    <property type="match status" value="1"/>
</dbReference>
<dbReference type="GO" id="GO:0007155">
    <property type="term" value="P:cell adhesion"/>
    <property type="evidence" value="ECO:0007669"/>
    <property type="project" value="InterPro"/>
</dbReference>
<evidence type="ECO:0000256" key="4">
    <source>
        <dbReference type="ARBA" id="ARBA00022801"/>
    </source>
</evidence>
<dbReference type="GO" id="GO:0004222">
    <property type="term" value="F:metalloendopeptidase activity"/>
    <property type="evidence" value="ECO:0007669"/>
    <property type="project" value="UniProtKB-UniRule"/>
</dbReference>
<keyword evidence="6 9" id="KW-0482">Metalloprotease</keyword>
<dbReference type="GO" id="GO:0005737">
    <property type="term" value="C:cytoplasm"/>
    <property type="evidence" value="ECO:0007669"/>
    <property type="project" value="TreeGrafter"/>
</dbReference>
<dbReference type="InterPro" id="IPR001577">
    <property type="entry name" value="Peptidase_M8"/>
</dbReference>
<dbReference type="SUPFAM" id="SSF55486">
    <property type="entry name" value="Metalloproteases ('zincins'), catalytic domain"/>
    <property type="match status" value="1"/>
</dbReference>
<organism evidence="11 12">
    <name type="scientific">Teladorsagia circumcincta</name>
    <name type="common">Brown stomach worm</name>
    <name type="synonym">Ostertagia circumcincta</name>
    <dbReference type="NCBI Taxonomy" id="45464"/>
    <lineage>
        <taxon>Eukaryota</taxon>
        <taxon>Metazoa</taxon>
        <taxon>Ecdysozoa</taxon>
        <taxon>Nematoda</taxon>
        <taxon>Chromadorea</taxon>
        <taxon>Rhabditida</taxon>
        <taxon>Rhabditina</taxon>
        <taxon>Rhabditomorpha</taxon>
        <taxon>Strongyloidea</taxon>
        <taxon>Trichostrongylidae</taxon>
        <taxon>Teladorsagia</taxon>
    </lineage>
</organism>
<keyword evidence="5 9" id="KW-0862">Zinc</keyword>
<evidence type="ECO:0000256" key="5">
    <source>
        <dbReference type="ARBA" id="ARBA00022833"/>
    </source>
</evidence>
<feature type="binding site" evidence="9">
    <location>
        <position position="205"/>
    </location>
    <ligand>
        <name>Zn(2+)</name>
        <dbReference type="ChEBI" id="CHEBI:29105"/>
        <note>catalytic</note>
    </ligand>
</feature>
<gene>
    <name evidence="11" type="ORF">TELCIR_01435</name>
</gene>
<dbReference type="AlphaFoldDB" id="A0A2G9V1Y5"/>
<dbReference type="GO" id="GO:0016020">
    <property type="term" value="C:membrane"/>
    <property type="evidence" value="ECO:0007669"/>
    <property type="project" value="InterPro"/>
</dbReference>
<feature type="binding site" evidence="9">
    <location>
        <position position="112"/>
    </location>
    <ligand>
        <name>Zn(2+)</name>
        <dbReference type="ChEBI" id="CHEBI:29105"/>
        <note>catalytic</note>
    </ligand>
</feature>
<accession>A0A2G9V1Y5</accession>
<reference evidence="11 12" key="1">
    <citation type="submission" date="2015-09" db="EMBL/GenBank/DDBJ databases">
        <title>Draft genome of the parasitic nematode Teladorsagia circumcincta isolate WARC Sus (inbred).</title>
        <authorList>
            <person name="Mitreva M."/>
        </authorList>
    </citation>
    <scope>NUCLEOTIDE SEQUENCE [LARGE SCALE GENOMIC DNA]</scope>
    <source>
        <strain evidence="11 12">S</strain>
    </source>
</reference>
<protein>
    <recommendedName>
        <fullName evidence="7 10">Leishmanolysin-like peptidase</fullName>
        <ecNumber evidence="10">3.4.24.-</ecNumber>
    </recommendedName>
</protein>
<dbReference type="EMBL" id="KZ345048">
    <property type="protein sequence ID" value="PIO76495.1"/>
    <property type="molecule type" value="Genomic_DNA"/>
</dbReference>
<proteinExistence type="inferred from homology"/>
<evidence type="ECO:0000256" key="9">
    <source>
        <dbReference type="PIRSR" id="PIRSR601577-2"/>
    </source>
</evidence>
<feature type="active site" evidence="8">
    <location>
        <position position="113"/>
    </location>
</feature>